<evidence type="ECO:0000313" key="3">
    <source>
        <dbReference type="EMBL" id="CAG7599800.1"/>
    </source>
</evidence>
<dbReference type="Proteomes" id="UP000693892">
    <property type="component" value="Unassembled WGS sequence"/>
</dbReference>
<accession>A0A916NKZ3</accession>
<dbReference type="GO" id="GO:0030976">
    <property type="term" value="F:thiamine pyrophosphate binding"/>
    <property type="evidence" value="ECO:0007669"/>
    <property type="project" value="TreeGrafter"/>
</dbReference>
<dbReference type="PANTHER" id="PTHR30006:SF2">
    <property type="entry name" value="ABC TRANSPORTER SUBSTRATE-BINDING PROTEIN"/>
    <property type="match status" value="1"/>
</dbReference>
<name>A0A916NKZ3_9MICO</name>
<reference evidence="3" key="1">
    <citation type="submission" date="2021-06" db="EMBL/GenBank/DDBJ databases">
        <authorList>
            <person name="Criscuolo A."/>
        </authorList>
    </citation>
    <scope>NUCLEOTIDE SEQUENCE</scope>
    <source>
        <strain evidence="3">CIP111803</strain>
    </source>
</reference>
<protein>
    <submittedName>
        <fullName evidence="3">Thiamine-binding periplasmic protein</fullName>
    </submittedName>
</protein>
<dbReference type="InterPro" id="IPR005948">
    <property type="entry name" value="ThiB-like"/>
</dbReference>
<dbReference type="NCBIfam" id="TIGR01254">
    <property type="entry name" value="sfuA"/>
    <property type="match status" value="1"/>
</dbReference>
<comment type="caution">
    <text evidence="3">The sequence shown here is derived from an EMBL/GenBank/DDBJ whole genome shotgun (WGS) entry which is preliminary data.</text>
</comment>
<proteinExistence type="predicted"/>
<dbReference type="GO" id="GO:0030975">
    <property type="term" value="F:thiamine binding"/>
    <property type="evidence" value="ECO:0007669"/>
    <property type="project" value="InterPro"/>
</dbReference>
<keyword evidence="1 2" id="KW-0732">Signal</keyword>
<dbReference type="EMBL" id="CAJVAP010000003">
    <property type="protein sequence ID" value="CAG7599800.1"/>
    <property type="molecule type" value="Genomic_DNA"/>
</dbReference>
<dbReference type="GO" id="GO:0015888">
    <property type="term" value="P:thiamine transport"/>
    <property type="evidence" value="ECO:0007669"/>
    <property type="project" value="InterPro"/>
</dbReference>
<dbReference type="GO" id="GO:0030288">
    <property type="term" value="C:outer membrane-bounded periplasmic space"/>
    <property type="evidence" value="ECO:0007669"/>
    <property type="project" value="TreeGrafter"/>
</dbReference>
<dbReference type="PANTHER" id="PTHR30006">
    <property type="entry name" value="THIAMINE-BINDING PERIPLASMIC PROTEIN-RELATED"/>
    <property type="match status" value="1"/>
</dbReference>
<sequence>MRTHTRTPRSSFALPRLSRRAAAALLATGLAVALPACAGDPGAPAGEGGGTAESTAVTLVVHDSFGDPEAFSAAASAATGYDVEVVTAGDGGELTNKLVLTKGAPIADAFFGVDDTFASRLIDNGVVESFLPDPLPARAAELGAQLVPGHTGDAASVSAFPMIPIDLGATCMNIDSGWFAENDLTPPQSYEDLADARYRGLTVVIDPTASSTGAAFLTGTVAAYGETGYLDYWKRLVDNDVRIESGWTEAYNGQFTQGGEGGTHPVVLSYSTSPAWTLSEDGETSTTEALLGTCTTQIEYAGVLAGAANPAGAQAVVEYLLSPEFQATIPETMYMYPVDADIELPEEWERFAALPTEPHDLTPAQIGADRETWLKDWSDAVGW</sequence>
<feature type="signal peptide" evidence="2">
    <location>
        <begin position="1"/>
        <end position="38"/>
    </location>
</feature>
<feature type="chain" id="PRO_5037271797" evidence="2">
    <location>
        <begin position="39"/>
        <end position="383"/>
    </location>
</feature>
<evidence type="ECO:0000313" key="4">
    <source>
        <dbReference type="Proteomes" id="UP000693892"/>
    </source>
</evidence>
<dbReference type="RefSeq" id="WP_218113982.1">
    <property type="nucleotide sequence ID" value="NZ_CAJVAP010000003.1"/>
</dbReference>
<evidence type="ECO:0000256" key="2">
    <source>
        <dbReference type="SAM" id="SignalP"/>
    </source>
</evidence>
<dbReference type="PROSITE" id="PS51318">
    <property type="entry name" value="TAT"/>
    <property type="match status" value="1"/>
</dbReference>
<keyword evidence="4" id="KW-1185">Reference proteome</keyword>
<gene>
    <name evidence="3" type="primary">thiB</name>
    <name evidence="3" type="ORF">LEUCIP111803_00328</name>
</gene>
<evidence type="ECO:0000256" key="1">
    <source>
        <dbReference type="ARBA" id="ARBA00022729"/>
    </source>
</evidence>
<dbReference type="InterPro" id="IPR006311">
    <property type="entry name" value="TAT_signal"/>
</dbReference>
<dbReference type="Pfam" id="PF13343">
    <property type="entry name" value="SBP_bac_6"/>
    <property type="match status" value="1"/>
</dbReference>
<organism evidence="3 4">
    <name type="scientific">Leucobacter soli</name>
    <dbReference type="NCBI Taxonomy" id="2812850"/>
    <lineage>
        <taxon>Bacteria</taxon>
        <taxon>Bacillati</taxon>
        <taxon>Actinomycetota</taxon>
        <taxon>Actinomycetes</taxon>
        <taxon>Micrococcales</taxon>
        <taxon>Microbacteriaceae</taxon>
        <taxon>Leucobacter</taxon>
    </lineage>
</organism>
<dbReference type="AlphaFoldDB" id="A0A916NKZ3"/>